<organism evidence="2 3">
    <name type="scientific">Stylosanthes scabra</name>
    <dbReference type="NCBI Taxonomy" id="79078"/>
    <lineage>
        <taxon>Eukaryota</taxon>
        <taxon>Viridiplantae</taxon>
        <taxon>Streptophyta</taxon>
        <taxon>Embryophyta</taxon>
        <taxon>Tracheophyta</taxon>
        <taxon>Spermatophyta</taxon>
        <taxon>Magnoliopsida</taxon>
        <taxon>eudicotyledons</taxon>
        <taxon>Gunneridae</taxon>
        <taxon>Pentapetalae</taxon>
        <taxon>rosids</taxon>
        <taxon>fabids</taxon>
        <taxon>Fabales</taxon>
        <taxon>Fabaceae</taxon>
        <taxon>Papilionoideae</taxon>
        <taxon>50 kb inversion clade</taxon>
        <taxon>dalbergioids sensu lato</taxon>
        <taxon>Dalbergieae</taxon>
        <taxon>Pterocarpus clade</taxon>
        <taxon>Stylosanthes</taxon>
    </lineage>
</organism>
<name>A0ABU6QR85_9FABA</name>
<reference evidence="2 3" key="1">
    <citation type="journal article" date="2023" name="Plants (Basel)">
        <title>Bridging the Gap: Combining Genomics and Transcriptomics Approaches to Understand Stylosanthes scabra, an Orphan Legume from the Brazilian Caatinga.</title>
        <authorList>
            <person name="Ferreira-Neto J.R.C."/>
            <person name="da Silva M.D."/>
            <person name="Binneck E."/>
            <person name="de Melo N.F."/>
            <person name="da Silva R.H."/>
            <person name="de Melo A.L.T.M."/>
            <person name="Pandolfi V."/>
            <person name="Bustamante F.O."/>
            <person name="Brasileiro-Vidal A.C."/>
            <person name="Benko-Iseppon A.M."/>
        </authorList>
    </citation>
    <scope>NUCLEOTIDE SEQUENCE [LARGE SCALE GENOMIC DNA]</scope>
    <source>
        <tissue evidence="2">Leaves</tissue>
    </source>
</reference>
<evidence type="ECO:0000313" key="3">
    <source>
        <dbReference type="Proteomes" id="UP001341840"/>
    </source>
</evidence>
<dbReference type="EMBL" id="JASCZI010001192">
    <property type="protein sequence ID" value="MED6114505.1"/>
    <property type="molecule type" value="Genomic_DNA"/>
</dbReference>
<comment type="caution">
    <text evidence="2">The sequence shown here is derived from an EMBL/GenBank/DDBJ whole genome shotgun (WGS) entry which is preliminary data.</text>
</comment>
<feature type="region of interest" description="Disordered" evidence="1">
    <location>
        <begin position="53"/>
        <end position="147"/>
    </location>
</feature>
<feature type="compositionally biased region" description="Pro residues" evidence="1">
    <location>
        <begin position="356"/>
        <end position="371"/>
    </location>
</feature>
<protein>
    <submittedName>
        <fullName evidence="2">Uncharacterized protein</fullName>
    </submittedName>
</protein>
<keyword evidence="3" id="KW-1185">Reference proteome</keyword>
<feature type="compositionally biased region" description="Basic and acidic residues" evidence="1">
    <location>
        <begin position="105"/>
        <end position="128"/>
    </location>
</feature>
<evidence type="ECO:0000313" key="2">
    <source>
        <dbReference type="EMBL" id="MED6114505.1"/>
    </source>
</evidence>
<feature type="region of interest" description="Disordered" evidence="1">
    <location>
        <begin position="349"/>
        <end position="371"/>
    </location>
</feature>
<sequence length="371" mass="43708">MKGEDVRAEDIIADKMVRMAQGIKEKGKLGFSSTIYKLYKEAGVPLREFRRTKKIQIEKPITVRRMESTRLPRPIQHRQQDDEDEDQPMPQAEEGNEEGNEEGQGYEHDYHHQPEFDHQPEYEHHQDFQEEPQVQQPPLYHVPTDTDQHEKDLHSIETQLQNMMWYQQQTLENISKSQAEYMAELREIKGKQQELYENNDRFYHQVREEQREMAKEIQQVKNYQVNQTMVDSTRNKAILEELAAEILDVKKYQMNAVTMGSGSSSSPTPQRYEPEQALMKIREQHANFSEMQRQLKDWTRNASARECYTVWAHQQANSNLVDMSSQRITKQIYDNINNKRPMFYGLLKSDLQPKDSVPPPSSSNDPKNPPK</sequence>
<gene>
    <name evidence="2" type="ORF">PIB30_080886</name>
</gene>
<evidence type="ECO:0000256" key="1">
    <source>
        <dbReference type="SAM" id="MobiDB-lite"/>
    </source>
</evidence>
<dbReference type="Proteomes" id="UP001341840">
    <property type="component" value="Unassembled WGS sequence"/>
</dbReference>
<proteinExistence type="predicted"/>
<accession>A0ABU6QR85</accession>